<dbReference type="STRING" id="1641165.XM38_23615"/>
<evidence type="ECO:0008006" key="3">
    <source>
        <dbReference type="Google" id="ProtNLM"/>
    </source>
</evidence>
<keyword evidence="2" id="KW-1185">Reference proteome</keyword>
<gene>
    <name evidence="1" type="ORF">XM38_025180</name>
</gene>
<proteinExistence type="predicted"/>
<dbReference type="AlphaFoldDB" id="A0A1Z3HMS1"/>
<protein>
    <recommendedName>
        <fullName evidence="3">Sulfotransferase domain-containing protein</fullName>
    </recommendedName>
</protein>
<sequence>MIGGYLEMVNNYPFSESYQSRRVKVDAIKQAIKSMPKSKKIYCETNHMFIKTFFDVVMDEFSEKVEIIILRRNLVRVLKSFIELGYFSERNKVWSEWMSSPNSITAVLPCIGLDSELDQYDLCIAYLLDIEARAEKFQKDYPSARTYEIKLEDLNDFSNINRMFKAMKITPTQETYKIYNKKINNREIRKKEIGISSSLDYCEKRLKEYIEKANYLGIEIPQKAAT</sequence>
<accession>A0A1Z3HMS1</accession>
<reference evidence="1 2" key="1">
    <citation type="journal article" date="2016" name="Biochim. Biophys. Acta">
        <title>Characterization of red-shifted phycobilisomes isolated from the chlorophyll f-containing cyanobacterium Halomicronema hongdechloris.</title>
        <authorList>
            <person name="Li Y."/>
            <person name="Lin Y."/>
            <person name="Garvey C.J."/>
            <person name="Birch D."/>
            <person name="Corkery R.W."/>
            <person name="Loughlin P.C."/>
            <person name="Scheer H."/>
            <person name="Willows R.D."/>
            <person name="Chen M."/>
        </authorList>
    </citation>
    <scope>NUCLEOTIDE SEQUENCE [LARGE SCALE GENOMIC DNA]</scope>
    <source>
        <strain evidence="1 2">C2206</strain>
    </source>
</reference>
<dbReference type="KEGG" id="hhg:XM38_025180"/>
<organism evidence="1 2">
    <name type="scientific">Halomicronema hongdechloris C2206</name>
    <dbReference type="NCBI Taxonomy" id="1641165"/>
    <lineage>
        <taxon>Bacteria</taxon>
        <taxon>Bacillati</taxon>
        <taxon>Cyanobacteriota</taxon>
        <taxon>Cyanophyceae</taxon>
        <taxon>Nodosilineales</taxon>
        <taxon>Nodosilineaceae</taxon>
        <taxon>Halomicronema</taxon>
    </lineage>
</organism>
<evidence type="ECO:0000313" key="2">
    <source>
        <dbReference type="Proteomes" id="UP000191901"/>
    </source>
</evidence>
<dbReference type="InterPro" id="IPR027417">
    <property type="entry name" value="P-loop_NTPase"/>
</dbReference>
<dbReference type="EMBL" id="CP021983">
    <property type="protein sequence ID" value="ASC71566.1"/>
    <property type="molecule type" value="Genomic_DNA"/>
</dbReference>
<dbReference type="Gene3D" id="3.40.50.300">
    <property type="entry name" value="P-loop containing nucleotide triphosphate hydrolases"/>
    <property type="match status" value="1"/>
</dbReference>
<evidence type="ECO:0000313" key="1">
    <source>
        <dbReference type="EMBL" id="ASC71566.1"/>
    </source>
</evidence>
<dbReference type="Proteomes" id="UP000191901">
    <property type="component" value="Chromosome"/>
</dbReference>
<name>A0A1Z3HMS1_9CYAN</name>